<dbReference type="Pfam" id="PF03462">
    <property type="entry name" value="PCRF"/>
    <property type="match status" value="1"/>
</dbReference>
<name>A0AAW1H656_SAPOF</name>
<feature type="domain" description="Peptide chain release factor" evidence="2">
    <location>
        <begin position="129"/>
        <end position="240"/>
    </location>
</feature>
<comment type="similarity">
    <text evidence="1">Belongs to the prokaryotic/mitochondrial release factor family.</text>
</comment>
<protein>
    <recommendedName>
        <fullName evidence="2">Peptide chain release factor domain-containing protein</fullName>
    </recommendedName>
</protein>
<dbReference type="Gene3D" id="3.30.160.20">
    <property type="match status" value="1"/>
</dbReference>
<evidence type="ECO:0000313" key="3">
    <source>
        <dbReference type="EMBL" id="KAK9671130.1"/>
    </source>
</evidence>
<sequence length="413" mass="46615">MAAEYCQPITTSKWRTHTRTRIHTRIAYLSVGASSQSSMDDKVFKQLGMFSLRKKIDDAVLRAEMLAPPALQLEEDRRFRREEKIRDYDLWDDPVKSNEILAKFADSTKVVDALKDLRYKIEEAKLIKELAETDAVNYRLFKQAYMASVDATNFLDWYQMSKLFRSSYDMHGASLVITAGDRGICSEIWAEHLLKMYVNWAEKKGHKGRVLEKYSLKGGGIKSATIEFEFEFAYGYLLGEEGVHHMLGSPNGSTVDEASQAAVEVTPLFLDTVPDLTIDDKDLIVSYTSSSETENQPVASVVYIEHVPTGISVQSSGERNKFTNKVKALNRLKAKLLVIMSEQGISDVSSITRDAIMDIWKRDTRVYKLHPNKVVEDLKTGVQLCDLNSVLNGYIDPFVGAHVNLRHAALKVA</sequence>
<dbReference type="Proteomes" id="UP001443914">
    <property type="component" value="Unassembled WGS sequence"/>
</dbReference>
<evidence type="ECO:0000313" key="4">
    <source>
        <dbReference type="Proteomes" id="UP001443914"/>
    </source>
</evidence>
<comment type="caution">
    <text evidence="3">The sequence shown here is derived from an EMBL/GenBank/DDBJ whole genome shotgun (WGS) entry which is preliminary data.</text>
</comment>
<dbReference type="InterPro" id="IPR000352">
    <property type="entry name" value="Pep_chain_release_fac_I"/>
</dbReference>
<keyword evidence="4" id="KW-1185">Reference proteome</keyword>
<dbReference type="SMART" id="SM00937">
    <property type="entry name" value="PCRF"/>
    <property type="match status" value="1"/>
</dbReference>
<organism evidence="3 4">
    <name type="scientific">Saponaria officinalis</name>
    <name type="common">Common soapwort</name>
    <name type="synonym">Lychnis saponaria</name>
    <dbReference type="NCBI Taxonomy" id="3572"/>
    <lineage>
        <taxon>Eukaryota</taxon>
        <taxon>Viridiplantae</taxon>
        <taxon>Streptophyta</taxon>
        <taxon>Embryophyta</taxon>
        <taxon>Tracheophyta</taxon>
        <taxon>Spermatophyta</taxon>
        <taxon>Magnoliopsida</taxon>
        <taxon>eudicotyledons</taxon>
        <taxon>Gunneridae</taxon>
        <taxon>Pentapetalae</taxon>
        <taxon>Caryophyllales</taxon>
        <taxon>Caryophyllaceae</taxon>
        <taxon>Caryophylleae</taxon>
        <taxon>Saponaria</taxon>
    </lineage>
</organism>
<dbReference type="AlphaFoldDB" id="A0AAW1H656"/>
<dbReference type="Pfam" id="PF00472">
    <property type="entry name" value="RF-1"/>
    <property type="match status" value="1"/>
</dbReference>
<evidence type="ECO:0000256" key="1">
    <source>
        <dbReference type="ARBA" id="ARBA00010835"/>
    </source>
</evidence>
<accession>A0AAW1H656</accession>
<dbReference type="PANTHER" id="PTHR43116">
    <property type="entry name" value="PEPTIDE CHAIN RELEASE FACTOR 2"/>
    <property type="match status" value="1"/>
</dbReference>
<evidence type="ECO:0000259" key="2">
    <source>
        <dbReference type="SMART" id="SM00937"/>
    </source>
</evidence>
<dbReference type="SUPFAM" id="SSF75620">
    <property type="entry name" value="Release factor"/>
    <property type="match status" value="1"/>
</dbReference>
<dbReference type="PANTHER" id="PTHR43116:SF4">
    <property type="entry name" value="PEPTIDE CHAIN RELEASE FACTOR PRFB3, CHLOROPLASTIC"/>
    <property type="match status" value="1"/>
</dbReference>
<gene>
    <name evidence="3" type="ORF">RND81_12G008600</name>
</gene>
<dbReference type="GO" id="GO:0005737">
    <property type="term" value="C:cytoplasm"/>
    <property type="evidence" value="ECO:0007669"/>
    <property type="project" value="UniProtKB-ARBA"/>
</dbReference>
<dbReference type="InterPro" id="IPR005139">
    <property type="entry name" value="PCRF"/>
</dbReference>
<dbReference type="GO" id="GO:0003747">
    <property type="term" value="F:translation release factor activity"/>
    <property type="evidence" value="ECO:0007669"/>
    <property type="project" value="InterPro"/>
</dbReference>
<proteinExistence type="inferred from homology"/>
<dbReference type="InterPro" id="IPR045853">
    <property type="entry name" value="Pep_chain_release_fac_I_sf"/>
</dbReference>
<reference evidence="3" key="1">
    <citation type="submission" date="2024-03" db="EMBL/GenBank/DDBJ databases">
        <title>WGS assembly of Saponaria officinalis var. Norfolk2.</title>
        <authorList>
            <person name="Jenkins J."/>
            <person name="Shu S."/>
            <person name="Grimwood J."/>
            <person name="Barry K."/>
            <person name="Goodstein D."/>
            <person name="Schmutz J."/>
            <person name="Leebens-Mack J."/>
            <person name="Osbourn A."/>
        </authorList>
    </citation>
    <scope>NUCLEOTIDE SEQUENCE [LARGE SCALE GENOMIC DNA]</scope>
    <source>
        <strain evidence="3">JIC</strain>
    </source>
</reference>
<dbReference type="EMBL" id="JBDFQZ010000012">
    <property type="protein sequence ID" value="KAK9671130.1"/>
    <property type="molecule type" value="Genomic_DNA"/>
</dbReference>
<dbReference type="Gene3D" id="3.30.70.1660">
    <property type="match status" value="1"/>
</dbReference>